<name>A0A0E9NF52_SAICN</name>
<dbReference type="STRING" id="698492.A0A0E9NF52"/>
<dbReference type="Gene3D" id="3.40.50.1820">
    <property type="entry name" value="alpha/beta hydrolase"/>
    <property type="match status" value="1"/>
</dbReference>
<dbReference type="InterPro" id="IPR000639">
    <property type="entry name" value="Epox_hydrolase-like"/>
</dbReference>
<dbReference type="RefSeq" id="XP_019024025.1">
    <property type="nucleotide sequence ID" value="XM_019170961.1"/>
</dbReference>
<evidence type="ECO:0000259" key="3">
    <source>
        <dbReference type="Pfam" id="PF00561"/>
    </source>
</evidence>
<dbReference type="InterPro" id="IPR000073">
    <property type="entry name" value="AB_hydrolase_1"/>
</dbReference>
<reference evidence="4 5" key="2">
    <citation type="journal article" date="2014" name="J. Gen. Appl. Microbiol.">
        <title>The early diverging ascomycetous budding yeast Saitoella complicata has three histone deacetylases belonging to the Clr6, Hos2, and Rpd3 lineages.</title>
        <authorList>
            <person name="Nishida H."/>
            <person name="Matsumoto T."/>
            <person name="Kondo S."/>
            <person name="Hamamoto M."/>
            <person name="Yoshikawa H."/>
        </authorList>
    </citation>
    <scope>NUCLEOTIDE SEQUENCE [LARGE SCALE GENOMIC DNA]</scope>
    <source>
        <strain evidence="4 5">NRRL Y-17804</strain>
    </source>
</reference>
<dbReference type="AlphaFoldDB" id="A0A0E9NF52"/>
<dbReference type="PRINTS" id="PR00412">
    <property type="entry name" value="EPOXHYDRLASE"/>
</dbReference>
<accession>A0A0E9NF52</accession>
<evidence type="ECO:0000256" key="1">
    <source>
        <dbReference type="ARBA" id="ARBA00022801"/>
    </source>
</evidence>
<dbReference type="PANTHER" id="PTHR43329">
    <property type="entry name" value="EPOXIDE HYDROLASE"/>
    <property type="match status" value="1"/>
</dbReference>
<comment type="caution">
    <text evidence="4">The sequence shown here is derived from an EMBL/GenBank/DDBJ whole genome shotgun (WGS) entry which is preliminary data.</text>
</comment>
<dbReference type="EMBL" id="BACD03000015">
    <property type="protein sequence ID" value="GAO48464.1"/>
    <property type="molecule type" value="Genomic_DNA"/>
</dbReference>
<dbReference type="GO" id="GO:0016787">
    <property type="term" value="F:hydrolase activity"/>
    <property type="evidence" value="ECO:0007669"/>
    <property type="project" value="UniProtKB-KW"/>
</dbReference>
<evidence type="ECO:0000256" key="2">
    <source>
        <dbReference type="ARBA" id="ARBA00038334"/>
    </source>
</evidence>
<sequence>MSVSKAFDGFSGSQIATSSMASINTLYRPGDGDPEKPALVLLHGYPQNHYMFRHLIPLLPKDYAIILPDLPGYGDSSANKSTKDTNAYSKRSMGKEILDVMSRCLQSSTSTPRKIILIGHDRGARVAHRMAIDMKQSEKFKVIGVVVADIVPTLENWKRCCSSQGGDNKIALKMYHWMFLAQPYPRPEKMIQGAGVEWFIPDKIASWAGQDKYLEKLKEGGAMDVYVKSFRRGDVVNGSCNDYRAGATVDVEEQREDQERGDKLEVPTFALHSIGNLGPSDLIRVCWKDWVKDEGLLRIKGLEGPGHFVFEEDPERSAKEILNWMRTALNLSV</sequence>
<feature type="domain" description="AB hydrolase-1" evidence="3">
    <location>
        <begin position="37"/>
        <end position="133"/>
    </location>
</feature>
<dbReference type="OrthoDB" id="408373at2759"/>
<dbReference type="Pfam" id="PF00561">
    <property type="entry name" value="Abhydrolase_1"/>
    <property type="match status" value="1"/>
</dbReference>
<comment type="similarity">
    <text evidence="2">Belongs to the AB hydrolase superfamily. Epoxide hydrolase family.</text>
</comment>
<keyword evidence="5" id="KW-1185">Reference proteome</keyword>
<proteinExistence type="inferred from homology"/>
<protein>
    <recommendedName>
        <fullName evidence="3">AB hydrolase-1 domain-containing protein</fullName>
    </recommendedName>
</protein>
<gene>
    <name evidence="4" type="ORF">G7K_2637-t1</name>
</gene>
<organism evidence="4 5">
    <name type="scientific">Saitoella complicata (strain BCRC 22490 / CBS 7301 / JCM 7358 / NBRC 10748 / NRRL Y-17804)</name>
    <dbReference type="NCBI Taxonomy" id="698492"/>
    <lineage>
        <taxon>Eukaryota</taxon>
        <taxon>Fungi</taxon>
        <taxon>Dikarya</taxon>
        <taxon>Ascomycota</taxon>
        <taxon>Taphrinomycotina</taxon>
        <taxon>Taphrinomycotina incertae sedis</taxon>
        <taxon>Saitoella</taxon>
    </lineage>
</organism>
<dbReference type="Proteomes" id="UP000033140">
    <property type="component" value="Unassembled WGS sequence"/>
</dbReference>
<dbReference type="OMA" id="RGARICH"/>
<reference evidence="4 5" key="3">
    <citation type="journal article" date="2015" name="Genome Announc.">
        <title>Draft Genome Sequence of the Archiascomycetous Yeast Saitoella complicata.</title>
        <authorList>
            <person name="Yamauchi K."/>
            <person name="Kondo S."/>
            <person name="Hamamoto M."/>
            <person name="Takahashi Y."/>
            <person name="Ogura Y."/>
            <person name="Hayashi T."/>
            <person name="Nishida H."/>
        </authorList>
    </citation>
    <scope>NUCLEOTIDE SEQUENCE [LARGE SCALE GENOMIC DNA]</scope>
    <source>
        <strain evidence="4 5">NRRL Y-17804</strain>
    </source>
</reference>
<evidence type="ECO:0000313" key="5">
    <source>
        <dbReference type="Proteomes" id="UP000033140"/>
    </source>
</evidence>
<evidence type="ECO:0000313" key="4">
    <source>
        <dbReference type="EMBL" id="GAO48464.1"/>
    </source>
</evidence>
<dbReference type="SUPFAM" id="SSF53474">
    <property type="entry name" value="alpha/beta-Hydrolases"/>
    <property type="match status" value="1"/>
</dbReference>
<reference evidence="4 5" key="1">
    <citation type="journal article" date="2011" name="J. Gen. Appl. Microbiol.">
        <title>Draft genome sequencing of the enigmatic yeast Saitoella complicata.</title>
        <authorList>
            <person name="Nishida H."/>
            <person name="Hamamoto M."/>
            <person name="Sugiyama J."/>
        </authorList>
    </citation>
    <scope>NUCLEOTIDE SEQUENCE [LARGE SCALE GENOMIC DNA]</scope>
    <source>
        <strain evidence="4 5">NRRL Y-17804</strain>
    </source>
</reference>
<keyword evidence="1" id="KW-0378">Hydrolase</keyword>
<dbReference type="InterPro" id="IPR029058">
    <property type="entry name" value="AB_hydrolase_fold"/>
</dbReference>